<reference evidence="2" key="1">
    <citation type="submission" date="2018-11" db="EMBL/GenBank/DDBJ databases">
        <authorList>
            <consortium name="Pathogen Informatics"/>
        </authorList>
    </citation>
    <scope>NUCLEOTIDE SEQUENCE</scope>
</reference>
<protein>
    <submittedName>
        <fullName evidence="2">Uncharacterized protein</fullName>
    </submittedName>
</protein>
<proteinExistence type="predicted"/>
<gene>
    <name evidence="2" type="ORF">PXEA_LOCUS7291</name>
</gene>
<evidence type="ECO:0000256" key="1">
    <source>
        <dbReference type="SAM" id="MobiDB-lite"/>
    </source>
</evidence>
<evidence type="ECO:0000313" key="2">
    <source>
        <dbReference type="EMBL" id="VEL13851.1"/>
    </source>
</evidence>
<keyword evidence="3" id="KW-1185">Reference proteome</keyword>
<dbReference type="EMBL" id="CAAALY010019149">
    <property type="protein sequence ID" value="VEL13851.1"/>
    <property type="molecule type" value="Genomic_DNA"/>
</dbReference>
<feature type="compositionally biased region" description="Polar residues" evidence="1">
    <location>
        <begin position="1"/>
        <end position="10"/>
    </location>
</feature>
<dbReference type="Proteomes" id="UP000784294">
    <property type="component" value="Unassembled WGS sequence"/>
</dbReference>
<feature type="region of interest" description="Disordered" evidence="1">
    <location>
        <begin position="1"/>
        <end position="32"/>
    </location>
</feature>
<comment type="caution">
    <text evidence="2">The sequence shown here is derived from an EMBL/GenBank/DDBJ whole genome shotgun (WGS) entry which is preliminary data.</text>
</comment>
<accession>A0A448WKA9</accession>
<feature type="non-terminal residue" evidence="2">
    <location>
        <position position="1"/>
    </location>
</feature>
<organism evidence="2 3">
    <name type="scientific">Protopolystoma xenopodis</name>
    <dbReference type="NCBI Taxonomy" id="117903"/>
    <lineage>
        <taxon>Eukaryota</taxon>
        <taxon>Metazoa</taxon>
        <taxon>Spiralia</taxon>
        <taxon>Lophotrochozoa</taxon>
        <taxon>Platyhelminthes</taxon>
        <taxon>Monogenea</taxon>
        <taxon>Polyopisthocotylea</taxon>
        <taxon>Polystomatidea</taxon>
        <taxon>Polystomatidae</taxon>
        <taxon>Protopolystoma</taxon>
    </lineage>
</organism>
<evidence type="ECO:0000313" key="3">
    <source>
        <dbReference type="Proteomes" id="UP000784294"/>
    </source>
</evidence>
<sequence>SGPSSFNRRSTGVRPPEDASITPTTLDEPVKQSLLPPLDSLLAYVQYQLSGLDPSQTLLEGAILRALSGNVPLPPSASLSSALTACTPSPSYPFPPAPLPPGSSPPDHRLMSRPACYANQVCSPIEACGQVFRAGLRSNSGPASFGVIESFSLPSLVGIGGAAETDKPFYRMKGFGCEKIPLLTEPENGETVDGSHNLEAGWSKAMMPWASQASLLWSALCDEPTGGNQMWREALLAPGIPKGMPSKLALQPANRLLAGCQCPGQEAVGSELKNFLRPKETPPGSSLPHQLPLPLSMSLAHPLAYITPALPASSPSAPCTSPSAAAALLLNVMATGVTGIGPSAMTTPMSSLPLAPTDPTIPCASSITTARVSCLPPLLSEQSLTKLEQRTLLVPRHDIELAPEVTTNPERGYGFGQG</sequence>
<name>A0A448WKA9_9PLAT</name>
<dbReference type="AlphaFoldDB" id="A0A448WKA9"/>